<dbReference type="Proteomes" id="UP001342314">
    <property type="component" value="Unassembled WGS sequence"/>
</dbReference>
<evidence type="ECO:0000256" key="2">
    <source>
        <dbReference type="ARBA" id="ARBA00022786"/>
    </source>
</evidence>
<evidence type="ECO:0000259" key="4">
    <source>
        <dbReference type="PROSITE" id="PS50181"/>
    </source>
</evidence>
<sequence>MDSDSGCASLASLPPELVLRILALLDPQSLVRTGTTCSALLALAREDSLWRAIVLELVDEHGAPAKNAADDHLHPPHPSAPSTWLDQAKFLLPHSHHLGYFASSLPYNSRVYTIHAAQVVPRNHFDLPNWPISPSVVPFGSSRDAFSASSVVVSARLNPHHPYAGLSISLIDPYYDMSTAAMFDITPSDGPCLSRPNSHTREGLAAAAMRAPHASSSSGSAVPRLRLALDSVTQRVARPPASSHPDPSLAAGRAARDPAREELNREALFALFSGRLPRRGWPTLQLVGLEEVNTRDVPHLRAGRTDPPRNVLRLAPGEAGAFRGLREWLAQRAGERPLAEVVQPENNAAGQDDEAYVTGFKLRARRRPRASPLPPAADATSRGETSASAGTGERWSAGQPRRRGVGTNGGPAVLWHGREEDPDERPAVTILRAGDEAEGGFVLRLPGSPPQRPGTALPIGAEDVPELDEQQDEANEDDTLADAVDAAGEVFFPVKAPAKPLDAADYHAAPATNSHGEFLAPSIEGLWLGTFGSHGLEFVWVSTGFIECEAGEDDLSEESSDSEEEGGRRTVYRRAVTATKVTGDPNVPSGQTSWVALLPSLTSPVLPTIPLRTFQHLSSLDPFNPAYEALNNGAGPDWQRGTARAFGRIALTGFANPSWTHAEVRFLSTEVEVARPGDEVETRESVEEIHLRWDELQKVGVFKRVRI</sequence>
<dbReference type="InterPro" id="IPR036047">
    <property type="entry name" value="F-box-like_dom_sf"/>
</dbReference>
<feature type="domain" description="F-box" evidence="4">
    <location>
        <begin position="7"/>
        <end position="53"/>
    </location>
</feature>
<dbReference type="SUPFAM" id="SSF81383">
    <property type="entry name" value="F-box domain"/>
    <property type="match status" value="1"/>
</dbReference>
<gene>
    <name evidence="5" type="ORF">Rhopal_004597-T1</name>
</gene>
<name>A0AAV5GNS0_9BASI</name>
<dbReference type="Pfam" id="PF12937">
    <property type="entry name" value="F-box-like"/>
    <property type="match status" value="1"/>
</dbReference>
<keyword evidence="6" id="KW-1185">Reference proteome</keyword>
<evidence type="ECO:0000256" key="3">
    <source>
        <dbReference type="SAM" id="MobiDB-lite"/>
    </source>
</evidence>
<evidence type="ECO:0000313" key="5">
    <source>
        <dbReference type="EMBL" id="GJN91574.1"/>
    </source>
</evidence>
<feature type="region of interest" description="Disordered" evidence="3">
    <location>
        <begin position="234"/>
        <end position="258"/>
    </location>
</feature>
<accession>A0AAV5GNS0</accession>
<dbReference type="InterPro" id="IPR045048">
    <property type="entry name" value="FBXO31/39"/>
</dbReference>
<evidence type="ECO:0000313" key="6">
    <source>
        <dbReference type="Proteomes" id="UP001342314"/>
    </source>
</evidence>
<dbReference type="EMBL" id="BQKY01000009">
    <property type="protein sequence ID" value="GJN91574.1"/>
    <property type="molecule type" value="Genomic_DNA"/>
</dbReference>
<dbReference type="Gene3D" id="1.20.1280.50">
    <property type="match status" value="1"/>
</dbReference>
<reference evidence="5 6" key="1">
    <citation type="submission" date="2021-12" db="EMBL/GenBank/DDBJ databases">
        <title>High titer production of polyol ester of fatty acids by Rhodotorula paludigena BS15 towards product separation-free biomass refinery.</title>
        <authorList>
            <person name="Mano J."/>
            <person name="Ono H."/>
            <person name="Tanaka T."/>
            <person name="Naito K."/>
            <person name="Sushida H."/>
            <person name="Ike M."/>
            <person name="Tokuyasu K."/>
            <person name="Kitaoka M."/>
        </authorList>
    </citation>
    <scope>NUCLEOTIDE SEQUENCE [LARGE SCALE GENOMIC DNA]</scope>
    <source>
        <strain evidence="5 6">BS15</strain>
    </source>
</reference>
<dbReference type="PANTHER" id="PTHR10706">
    <property type="entry name" value="F-BOX FAMILY PROTEIN"/>
    <property type="match status" value="1"/>
</dbReference>
<keyword evidence="2" id="KW-0833">Ubl conjugation pathway</keyword>
<dbReference type="PANTHER" id="PTHR10706:SF130">
    <property type="entry name" value="F-BOX ONLY PROTEIN 31"/>
    <property type="match status" value="1"/>
</dbReference>
<dbReference type="Pfam" id="PF12014">
    <property type="entry name" value="Cyclin_D1_bind"/>
    <property type="match status" value="1"/>
</dbReference>
<dbReference type="AlphaFoldDB" id="A0AAV5GNS0"/>
<protein>
    <recommendedName>
        <fullName evidence="4">F-box domain-containing protein</fullName>
    </recommendedName>
</protein>
<comment type="caution">
    <text evidence="5">The sequence shown here is derived from an EMBL/GenBank/DDBJ whole genome shotgun (WGS) entry which is preliminary data.</text>
</comment>
<dbReference type="SMART" id="SM00256">
    <property type="entry name" value="FBOX"/>
    <property type="match status" value="1"/>
</dbReference>
<feature type="region of interest" description="Disordered" evidence="3">
    <location>
        <begin position="364"/>
        <end position="422"/>
    </location>
</feature>
<evidence type="ECO:0000256" key="1">
    <source>
        <dbReference type="ARBA" id="ARBA00004906"/>
    </source>
</evidence>
<organism evidence="5 6">
    <name type="scientific">Rhodotorula paludigena</name>
    <dbReference type="NCBI Taxonomy" id="86838"/>
    <lineage>
        <taxon>Eukaryota</taxon>
        <taxon>Fungi</taxon>
        <taxon>Dikarya</taxon>
        <taxon>Basidiomycota</taxon>
        <taxon>Pucciniomycotina</taxon>
        <taxon>Microbotryomycetes</taxon>
        <taxon>Sporidiobolales</taxon>
        <taxon>Sporidiobolaceae</taxon>
        <taxon>Rhodotorula</taxon>
    </lineage>
</organism>
<dbReference type="PROSITE" id="PS50181">
    <property type="entry name" value="FBOX"/>
    <property type="match status" value="1"/>
</dbReference>
<comment type="pathway">
    <text evidence="1">Protein modification; protein ubiquitination.</text>
</comment>
<proteinExistence type="predicted"/>
<dbReference type="InterPro" id="IPR001810">
    <property type="entry name" value="F-box_dom"/>
</dbReference>